<name>A0A086PCP8_SPHHM</name>
<comment type="caution">
    <text evidence="4">The sequence shown here is derived from an EMBL/GenBank/DDBJ whole genome shotgun (WGS) entry which is preliminary data.</text>
</comment>
<dbReference type="Gene3D" id="3.90.1280.20">
    <property type="match status" value="1"/>
</dbReference>
<dbReference type="OrthoDB" id="9811720at2"/>
<dbReference type="STRING" id="76947.GCA_002080435_00427"/>
<dbReference type="RefSeq" id="WP_051908053.1">
    <property type="nucleotide sequence ID" value="NZ_BCZD01000017.1"/>
</dbReference>
<proteinExistence type="predicted"/>
<evidence type="ECO:0000313" key="4">
    <source>
        <dbReference type="EMBL" id="KFG91166.1"/>
    </source>
</evidence>
<evidence type="ECO:0000313" key="5">
    <source>
        <dbReference type="Proteomes" id="UP000024284"/>
    </source>
</evidence>
<dbReference type="PANTHER" id="PTHR33741">
    <property type="entry name" value="TRANSMEMBRANE PROTEIN DDB_G0269096-RELATED"/>
    <property type="match status" value="1"/>
</dbReference>
<feature type="transmembrane region" description="Helical" evidence="2">
    <location>
        <begin position="113"/>
        <end position="131"/>
    </location>
</feature>
<feature type="transmembrane region" description="Helical" evidence="2">
    <location>
        <begin position="86"/>
        <end position="106"/>
    </location>
</feature>
<feature type="transmembrane region" description="Helical" evidence="2">
    <location>
        <begin position="151"/>
        <end position="173"/>
    </location>
</feature>
<dbReference type="Pfam" id="PF04982">
    <property type="entry name" value="TM_HPP"/>
    <property type="match status" value="1"/>
</dbReference>
<accession>A0A086PCP8</accession>
<dbReference type="SMART" id="SM00116">
    <property type="entry name" value="CBS"/>
    <property type="match status" value="2"/>
</dbReference>
<dbReference type="Gene3D" id="3.10.580.10">
    <property type="entry name" value="CBS-domain"/>
    <property type="match status" value="1"/>
</dbReference>
<dbReference type="AlphaFoldDB" id="A0A086PCP8"/>
<reference evidence="4" key="1">
    <citation type="submission" date="2014-08" db="EMBL/GenBank/DDBJ databases">
        <title>Draft genome sequences of Sphingobium herbicidovorans.</title>
        <authorList>
            <person name="Gan H.M."/>
            <person name="Gan H.Y."/>
            <person name="Savka M.A."/>
        </authorList>
    </citation>
    <scope>NUCLEOTIDE SEQUENCE [LARGE SCALE GENOMIC DNA]</scope>
    <source>
        <strain evidence="4">NBRC 16415</strain>
    </source>
</reference>
<evidence type="ECO:0000256" key="2">
    <source>
        <dbReference type="SAM" id="Phobius"/>
    </source>
</evidence>
<sequence length="363" mass="37642">MIDEKNAPDRLIWSRYYSAFIPAPPGPGFLDRLKAASGAIGGIAITGLLCGLMLGNGIAHPLLVAPMGASAVLLFAVPASPLAQPWPVLGGNIVSAVIGITIARLIPDPTIAAALAVGCAIAGMSLLRCLHPPGGAVALSAVLGATNGDPGYMFALVPVGLNTALLVIVAILFHRVAGHSYPHIAARAPTAHGTSDPAPLLRTPPSEQDVEEALDAYGDVLDVDAADLQVVLHDAEVRAAERGHALLTCGEIMSRDVISVRQSEPVAQARRLIHDRRLLSLPVVDDAGRVRGLVGPLDLARDGDNAGDIASKPLLVSNDTPVSQLLRPLTSGFRREAIVVDRVGNLQGLVTQTDLLAALVLRA</sequence>
<evidence type="ECO:0000256" key="1">
    <source>
        <dbReference type="PROSITE-ProRule" id="PRU00703"/>
    </source>
</evidence>
<dbReference type="InterPro" id="IPR058581">
    <property type="entry name" value="TM_HPP"/>
</dbReference>
<feature type="transmembrane region" description="Helical" evidence="2">
    <location>
        <begin position="35"/>
        <end position="55"/>
    </location>
</feature>
<keyword evidence="5" id="KW-1185">Reference proteome</keyword>
<keyword evidence="1" id="KW-0129">CBS domain</keyword>
<dbReference type="eggNOG" id="COG3448">
    <property type="taxonomic scope" value="Bacteria"/>
</dbReference>
<dbReference type="Pfam" id="PF00571">
    <property type="entry name" value="CBS"/>
    <property type="match status" value="2"/>
</dbReference>
<organism evidence="4 5">
    <name type="scientific">Sphingobium herbicidovorans (strain ATCC 700291 / DSM 11019 / CCUG 56400 / KCTC 2939 / LMG 18315 / NBRC 16415 / MH)</name>
    <name type="common">Sphingomonas herbicidovorans</name>
    <dbReference type="NCBI Taxonomy" id="1219045"/>
    <lineage>
        <taxon>Bacteria</taxon>
        <taxon>Pseudomonadati</taxon>
        <taxon>Pseudomonadota</taxon>
        <taxon>Alphaproteobacteria</taxon>
        <taxon>Sphingomonadales</taxon>
        <taxon>Sphingomonadaceae</taxon>
        <taxon>Sphingobium</taxon>
    </lineage>
</organism>
<protein>
    <submittedName>
        <fullName evidence="4">Membrane protein</fullName>
    </submittedName>
</protein>
<dbReference type="PROSITE" id="PS51371">
    <property type="entry name" value="CBS"/>
    <property type="match status" value="1"/>
</dbReference>
<keyword evidence="2" id="KW-0472">Membrane</keyword>
<feature type="domain" description="CBS" evidence="3">
    <location>
        <begin position="253"/>
        <end position="309"/>
    </location>
</feature>
<dbReference type="PATRIC" id="fig|1219045.3.peg.944"/>
<evidence type="ECO:0000259" key="3">
    <source>
        <dbReference type="PROSITE" id="PS51371"/>
    </source>
</evidence>
<dbReference type="EMBL" id="JFZA02000005">
    <property type="protein sequence ID" value="KFG91166.1"/>
    <property type="molecule type" value="Genomic_DNA"/>
</dbReference>
<dbReference type="SUPFAM" id="SSF54631">
    <property type="entry name" value="CBS-domain pair"/>
    <property type="match status" value="1"/>
</dbReference>
<gene>
    <name evidence="4" type="ORF">BV98_000924</name>
</gene>
<dbReference type="InterPro" id="IPR000644">
    <property type="entry name" value="CBS_dom"/>
</dbReference>
<keyword evidence="2" id="KW-1133">Transmembrane helix</keyword>
<dbReference type="InterPro" id="IPR046342">
    <property type="entry name" value="CBS_dom_sf"/>
</dbReference>
<keyword evidence="2" id="KW-0812">Transmembrane</keyword>
<dbReference type="PANTHER" id="PTHR33741:SF5">
    <property type="entry name" value="TRANSMEMBRANE PROTEIN DDB_G0269096-RELATED"/>
    <property type="match status" value="1"/>
</dbReference>
<dbReference type="Proteomes" id="UP000024284">
    <property type="component" value="Unassembled WGS sequence"/>
</dbReference>
<dbReference type="InterPro" id="IPR007065">
    <property type="entry name" value="HPP"/>
</dbReference>